<dbReference type="EMBL" id="AMCI01003240">
    <property type="protein sequence ID" value="EJX00756.1"/>
    <property type="molecule type" value="Genomic_DNA"/>
</dbReference>
<reference evidence="1" key="1">
    <citation type="journal article" date="2012" name="PLoS ONE">
        <title>Gene sets for utilization of primary and secondary nutrition supplies in the distal gut of endangered iberian lynx.</title>
        <authorList>
            <person name="Alcaide M."/>
            <person name="Messina E."/>
            <person name="Richter M."/>
            <person name="Bargiela R."/>
            <person name="Peplies J."/>
            <person name="Huws S.A."/>
            <person name="Newbold C.J."/>
            <person name="Golyshin P.N."/>
            <person name="Simon M.A."/>
            <person name="Lopez G."/>
            <person name="Yakimov M.M."/>
            <person name="Ferrer M."/>
        </authorList>
    </citation>
    <scope>NUCLEOTIDE SEQUENCE</scope>
</reference>
<comment type="caution">
    <text evidence="1">The sequence shown here is derived from an EMBL/GenBank/DDBJ whole genome shotgun (WGS) entry which is preliminary data.</text>
</comment>
<evidence type="ECO:0000313" key="1">
    <source>
        <dbReference type="EMBL" id="EJX00756.1"/>
    </source>
</evidence>
<organism evidence="1">
    <name type="scientific">gut metagenome</name>
    <dbReference type="NCBI Taxonomy" id="749906"/>
    <lineage>
        <taxon>unclassified sequences</taxon>
        <taxon>metagenomes</taxon>
        <taxon>organismal metagenomes</taxon>
    </lineage>
</organism>
<proteinExistence type="predicted"/>
<protein>
    <submittedName>
        <fullName evidence="1">Uncharacterized protein</fullName>
    </submittedName>
</protein>
<gene>
    <name evidence="1" type="ORF">EVA_11139</name>
</gene>
<accession>J9CL08</accession>
<name>J9CL08_9ZZZZ</name>
<dbReference type="AlphaFoldDB" id="J9CL08"/>
<sequence>MFDQYSLLSKYPFDFSFIYSPFFCTKPGAIRFVPYFAENSIVKTDGVISNTTPSPNFGCSTTSPALILSLARLGAIRRLFKV</sequence>